<comment type="caution">
    <text evidence="8">The sequence shown here is derived from an EMBL/GenBank/DDBJ whole genome shotgun (WGS) entry which is preliminary data.</text>
</comment>
<keyword evidence="9" id="KW-1185">Reference proteome</keyword>
<dbReference type="AlphaFoldDB" id="A0A835ZD77"/>
<dbReference type="PROSITE" id="PS50011">
    <property type="entry name" value="PROTEIN_KINASE_DOM"/>
    <property type="match status" value="1"/>
</dbReference>
<dbReference type="Proteomes" id="UP000664859">
    <property type="component" value="Unassembled WGS sequence"/>
</dbReference>
<dbReference type="InterPro" id="IPR011009">
    <property type="entry name" value="Kinase-like_dom_sf"/>
</dbReference>
<dbReference type="Pfam" id="PF00069">
    <property type="entry name" value="Pkinase"/>
    <property type="match status" value="1"/>
</dbReference>
<evidence type="ECO:0000256" key="5">
    <source>
        <dbReference type="ARBA" id="ARBA00022777"/>
    </source>
</evidence>
<dbReference type="Gene3D" id="3.30.200.20">
    <property type="entry name" value="Phosphorylase Kinase, domain 1"/>
    <property type="match status" value="1"/>
</dbReference>
<keyword evidence="3" id="KW-0808">Transferase</keyword>
<proteinExistence type="predicted"/>
<dbReference type="EMBL" id="JAFCMP010000018">
    <property type="protein sequence ID" value="KAG5191550.1"/>
    <property type="molecule type" value="Genomic_DNA"/>
</dbReference>
<reference evidence="8" key="1">
    <citation type="submission" date="2021-02" db="EMBL/GenBank/DDBJ databases">
        <title>First Annotated Genome of the Yellow-green Alga Tribonema minus.</title>
        <authorList>
            <person name="Mahan K.M."/>
        </authorList>
    </citation>
    <scope>NUCLEOTIDE SEQUENCE</scope>
    <source>
        <strain evidence="8">UTEX B ZZ1240</strain>
    </source>
</reference>
<feature type="non-terminal residue" evidence="8">
    <location>
        <position position="79"/>
    </location>
</feature>
<keyword evidence="4" id="KW-0547">Nucleotide-binding</keyword>
<dbReference type="Gene3D" id="1.10.510.10">
    <property type="entry name" value="Transferase(Phosphotransferase) domain 1"/>
    <property type="match status" value="1"/>
</dbReference>
<name>A0A835ZD77_9STRA</name>
<dbReference type="PANTHER" id="PTHR45637">
    <property type="entry name" value="FLIPPASE KINASE 1-RELATED"/>
    <property type="match status" value="1"/>
</dbReference>
<dbReference type="InterPro" id="IPR000719">
    <property type="entry name" value="Prot_kinase_dom"/>
</dbReference>
<evidence type="ECO:0000256" key="2">
    <source>
        <dbReference type="ARBA" id="ARBA00022527"/>
    </source>
</evidence>
<gene>
    <name evidence="8" type="ORF">JKP88DRAFT_133072</name>
</gene>
<evidence type="ECO:0000256" key="3">
    <source>
        <dbReference type="ARBA" id="ARBA00022679"/>
    </source>
</evidence>
<feature type="domain" description="Protein kinase" evidence="7">
    <location>
        <begin position="1"/>
        <end position="79"/>
    </location>
</feature>
<protein>
    <recommendedName>
        <fullName evidence="1">non-specific serine/threonine protein kinase</fullName>
        <ecNumber evidence="1">2.7.11.1</ecNumber>
    </recommendedName>
</protein>
<keyword evidence="6" id="KW-0067">ATP-binding</keyword>
<keyword evidence="2" id="KW-0723">Serine/threonine-protein kinase</keyword>
<dbReference type="GO" id="GO:0004674">
    <property type="term" value="F:protein serine/threonine kinase activity"/>
    <property type="evidence" value="ECO:0007669"/>
    <property type="project" value="UniProtKB-KW"/>
</dbReference>
<dbReference type="EC" id="2.7.11.1" evidence="1"/>
<evidence type="ECO:0000259" key="7">
    <source>
        <dbReference type="PROSITE" id="PS50011"/>
    </source>
</evidence>
<sequence>RSHPFVCSLYTAFQDARHVYMVLEYAACGDMAALVTTHLKRCLTEAEMRFYASEIVVALEWVHLNGVVFRDLKPENVLV</sequence>
<evidence type="ECO:0000313" key="8">
    <source>
        <dbReference type="EMBL" id="KAG5191550.1"/>
    </source>
</evidence>
<dbReference type="SUPFAM" id="SSF56112">
    <property type="entry name" value="Protein kinase-like (PK-like)"/>
    <property type="match status" value="1"/>
</dbReference>
<evidence type="ECO:0000256" key="4">
    <source>
        <dbReference type="ARBA" id="ARBA00022741"/>
    </source>
</evidence>
<dbReference type="GO" id="GO:0005524">
    <property type="term" value="F:ATP binding"/>
    <property type="evidence" value="ECO:0007669"/>
    <property type="project" value="UniProtKB-KW"/>
</dbReference>
<accession>A0A835ZD77</accession>
<keyword evidence="5 8" id="KW-0418">Kinase</keyword>
<evidence type="ECO:0000256" key="1">
    <source>
        <dbReference type="ARBA" id="ARBA00012513"/>
    </source>
</evidence>
<dbReference type="OrthoDB" id="193931at2759"/>
<feature type="non-terminal residue" evidence="8">
    <location>
        <position position="1"/>
    </location>
</feature>
<organism evidence="8 9">
    <name type="scientific">Tribonema minus</name>
    <dbReference type="NCBI Taxonomy" id="303371"/>
    <lineage>
        <taxon>Eukaryota</taxon>
        <taxon>Sar</taxon>
        <taxon>Stramenopiles</taxon>
        <taxon>Ochrophyta</taxon>
        <taxon>PX clade</taxon>
        <taxon>Xanthophyceae</taxon>
        <taxon>Tribonematales</taxon>
        <taxon>Tribonemataceae</taxon>
        <taxon>Tribonema</taxon>
    </lineage>
</organism>
<evidence type="ECO:0000313" key="9">
    <source>
        <dbReference type="Proteomes" id="UP000664859"/>
    </source>
</evidence>
<evidence type="ECO:0000256" key="6">
    <source>
        <dbReference type="ARBA" id="ARBA00022840"/>
    </source>
</evidence>